<reference evidence="2" key="1">
    <citation type="journal article" date="2022" name="Mol. Ecol. Resour.">
        <title>The genomes of chicory, endive, great burdock and yacon provide insights into Asteraceae palaeo-polyploidization history and plant inulin production.</title>
        <authorList>
            <person name="Fan W."/>
            <person name="Wang S."/>
            <person name="Wang H."/>
            <person name="Wang A."/>
            <person name="Jiang F."/>
            <person name="Liu H."/>
            <person name="Zhao H."/>
            <person name="Xu D."/>
            <person name="Zhang Y."/>
        </authorList>
    </citation>
    <scope>NUCLEOTIDE SEQUENCE [LARGE SCALE GENOMIC DNA]</scope>
    <source>
        <strain evidence="2">cv. Yunnan</strain>
    </source>
</reference>
<gene>
    <name evidence="1" type="ORF">L1987_75272</name>
</gene>
<organism evidence="1 2">
    <name type="scientific">Smallanthus sonchifolius</name>
    <dbReference type="NCBI Taxonomy" id="185202"/>
    <lineage>
        <taxon>Eukaryota</taxon>
        <taxon>Viridiplantae</taxon>
        <taxon>Streptophyta</taxon>
        <taxon>Embryophyta</taxon>
        <taxon>Tracheophyta</taxon>
        <taxon>Spermatophyta</taxon>
        <taxon>Magnoliopsida</taxon>
        <taxon>eudicotyledons</taxon>
        <taxon>Gunneridae</taxon>
        <taxon>Pentapetalae</taxon>
        <taxon>asterids</taxon>
        <taxon>campanulids</taxon>
        <taxon>Asterales</taxon>
        <taxon>Asteraceae</taxon>
        <taxon>Asteroideae</taxon>
        <taxon>Heliantheae alliance</taxon>
        <taxon>Millerieae</taxon>
        <taxon>Smallanthus</taxon>
    </lineage>
</organism>
<evidence type="ECO:0000313" key="2">
    <source>
        <dbReference type="Proteomes" id="UP001056120"/>
    </source>
</evidence>
<reference evidence="1 2" key="2">
    <citation type="journal article" date="2022" name="Mol. Ecol. Resour.">
        <title>The genomes of chicory, endive, great burdock and yacon provide insights into Asteraceae paleo-polyploidization history and plant inulin production.</title>
        <authorList>
            <person name="Fan W."/>
            <person name="Wang S."/>
            <person name="Wang H."/>
            <person name="Wang A."/>
            <person name="Jiang F."/>
            <person name="Liu H."/>
            <person name="Zhao H."/>
            <person name="Xu D."/>
            <person name="Zhang Y."/>
        </authorList>
    </citation>
    <scope>NUCLEOTIDE SEQUENCE [LARGE SCALE GENOMIC DNA]</scope>
    <source>
        <strain evidence="2">cv. Yunnan</strain>
        <tissue evidence="1">Leaves</tissue>
    </source>
</reference>
<proteinExistence type="predicted"/>
<protein>
    <submittedName>
        <fullName evidence="1">Uncharacterized protein</fullName>
    </submittedName>
</protein>
<accession>A0ACB9A692</accession>
<comment type="caution">
    <text evidence="1">The sequence shown here is derived from an EMBL/GenBank/DDBJ whole genome shotgun (WGS) entry which is preliminary data.</text>
</comment>
<dbReference type="Proteomes" id="UP001056120">
    <property type="component" value="Linkage Group LG25"/>
</dbReference>
<evidence type="ECO:0000313" key="1">
    <source>
        <dbReference type="EMBL" id="KAI3705041.1"/>
    </source>
</evidence>
<keyword evidence="2" id="KW-1185">Reference proteome</keyword>
<dbReference type="EMBL" id="CM042042">
    <property type="protein sequence ID" value="KAI3705041.1"/>
    <property type="molecule type" value="Genomic_DNA"/>
</dbReference>
<name>A0ACB9A692_9ASTR</name>
<sequence>MPEFASVFYGHQFPSRNYRLSESWHSPFPISVTCYGLKLTQDDSNSLSHSRVCLHSHLISRTVVSATNSEAF</sequence>